<evidence type="ECO:0000313" key="1">
    <source>
        <dbReference type="EMBL" id="GAU94739.1"/>
    </source>
</evidence>
<comment type="caution">
    <text evidence="1">The sequence shown here is derived from an EMBL/GenBank/DDBJ whole genome shotgun (WGS) entry which is preliminary data.</text>
</comment>
<dbReference type="Proteomes" id="UP000186922">
    <property type="component" value="Unassembled WGS sequence"/>
</dbReference>
<sequence length="608" mass="68928">MCESTFARNTGRRQQNEQFGAMRSTIGLSASTSEAVPASKTDYTSLTDLLVLLDDACSGYCTAKADDAIHRYLRNAANSAYFDRRTAKLELQAVKKIMSNDLFLLVVYVCKVKRRALDYEEFVQEHYPQLSKEERRMIGSFAKISQAPVDKLVFHQPYLREKAHPSVESSSEASSPTTLRSSLEDFISTPGFHPVSDLPKLYHHMARTINDLPDKDIFHSLLDIAANWNNECALRRMFPNYRGSTEARYWAVLNNHVSVSMNALKERLGPRVFPLVLNASRIRAQIPSCFCGKVYSSTFNLYKHHIRAWSSCLKTKREVGALEPDVISELATQINKRTFSATPQPDLQRVTTERILRLHKTSRAAERGLYLIDTFSVSFNTTEFIQAPPRDRSIYLLKFLQSRCQPQVQDVEELIEIFLDQETTVIIPWVLSSGNWLSESHTVILVLATQDEKRTFLRVDFDGSTMESDEHLAWFNQSFGILIHALQHQSAGLPKKLRHQCKLAWPNAEDAVDDRGVTLTREDNDDLWKNAAGMLNTIALCSFIAMMSEEAAVEDPVAALDEVLESVRLLCQQAKADKEVFETIVDLALLRPFVEAVKTQLQIKDSIP</sequence>
<dbReference type="EMBL" id="BDGG01000003">
    <property type="protein sequence ID" value="GAU94739.1"/>
    <property type="molecule type" value="Genomic_DNA"/>
</dbReference>
<name>A0A1D1UYN4_RAMVA</name>
<reference evidence="1 2" key="1">
    <citation type="journal article" date="2016" name="Nat. Commun.">
        <title>Extremotolerant tardigrade genome and improved radiotolerance of human cultured cells by tardigrade-unique protein.</title>
        <authorList>
            <person name="Hashimoto T."/>
            <person name="Horikawa D.D."/>
            <person name="Saito Y."/>
            <person name="Kuwahara H."/>
            <person name="Kozuka-Hata H."/>
            <person name="Shin-I T."/>
            <person name="Minakuchi Y."/>
            <person name="Ohishi K."/>
            <person name="Motoyama A."/>
            <person name="Aizu T."/>
            <person name="Enomoto A."/>
            <person name="Kondo K."/>
            <person name="Tanaka S."/>
            <person name="Hara Y."/>
            <person name="Koshikawa S."/>
            <person name="Sagara H."/>
            <person name="Miura T."/>
            <person name="Yokobori S."/>
            <person name="Miyagawa K."/>
            <person name="Suzuki Y."/>
            <person name="Kubo T."/>
            <person name="Oyama M."/>
            <person name="Kohara Y."/>
            <person name="Fujiyama A."/>
            <person name="Arakawa K."/>
            <person name="Katayama T."/>
            <person name="Toyoda A."/>
            <person name="Kunieda T."/>
        </authorList>
    </citation>
    <scope>NUCLEOTIDE SEQUENCE [LARGE SCALE GENOMIC DNA]</scope>
    <source>
        <strain evidence="1 2">YOKOZUNA-1</strain>
    </source>
</reference>
<evidence type="ECO:0000313" key="2">
    <source>
        <dbReference type="Proteomes" id="UP000186922"/>
    </source>
</evidence>
<protein>
    <submittedName>
        <fullName evidence="1">Uncharacterized protein</fullName>
    </submittedName>
</protein>
<organism evidence="1 2">
    <name type="scientific">Ramazzottius varieornatus</name>
    <name type="common">Water bear</name>
    <name type="synonym">Tardigrade</name>
    <dbReference type="NCBI Taxonomy" id="947166"/>
    <lineage>
        <taxon>Eukaryota</taxon>
        <taxon>Metazoa</taxon>
        <taxon>Ecdysozoa</taxon>
        <taxon>Tardigrada</taxon>
        <taxon>Eutardigrada</taxon>
        <taxon>Parachela</taxon>
        <taxon>Hypsibioidea</taxon>
        <taxon>Ramazzottiidae</taxon>
        <taxon>Ramazzottius</taxon>
    </lineage>
</organism>
<dbReference type="AlphaFoldDB" id="A0A1D1UYN4"/>
<keyword evidence="2" id="KW-1185">Reference proteome</keyword>
<accession>A0A1D1UYN4</accession>
<proteinExistence type="predicted"/>
<gene>
    <name evidence="1" type="primary">RvY_06462-1</name>
    <name evidence="1" type="synonym">RvY_06462.1</name>
    <name evidence="1" type="ORF">RvY_06462</name>
</gene>